<dbReference type="Gene3D" id="3.40.50.300">
    <property type="entry name" value="P-loop containing nucleotide triphosphate hydrolases"/>
    <property type="match status" value="1"/>
</dbReference>
<keyword evidence="1" id="KW-0067">ATP-binding</keyword>
<evidence type="ECO:0000313" key="1">
    <source>
        <dbReference type="EMBL" id="MDX2966437.1"/>
    </source>
</evidence>
<dbReference type="GeneID" id="69813954"/>
<dbReference type="Pfam" id="PF13671">
    <property type="entry name" value="AAA_33"/>
    <property type="match status" value="1"/>
</dbReference>
<dbReference type="AlphaFoldDB" id="A0AAP6EKN1"/>
<dbReference type="Proteomes" id="UP001282288">
    <property type="component" value="Unassembled WGS sequence"/>
</dbReference>
<protein>
    <submittedName>
        <fullName evidence="1">ATP-binding protein</fullName>
    </submittedName>
</protein>
<dbReference type="RefSeq" id="WP_040839147.1">
    <property type="nucleotide sequence ID" value="NZ_JAGJBY010000003.1"/>
</dbReference>
<dbReference type="SUPFAM" id="SSF52540">
    <property type="entry name" value="P-loop containing nucleoside triphosphate hydrolases"/>
    <property type="match status" value="1"/>
</dbReference>
<organism evidence="1 2">
    <name type="scientific">Streptomyces acidiscabies</name>
    <dbReference type="NCBI Taxonomy" id="42234"/>
    <lineage>
        <taxon>Bacteria</taxon>
        <taxon>Bacillati</taxon>
        <taxon>Actinomycetota</taxon>
        <taxon>Actinomycetes</taxon>
        <taxon>Kitasatosporales</taxon>
        <taxon>Streptomycetaceae</taxon>
        <taxon>Streptomyces</taxon>
    </lineage>
</organism>
<gene>
    <name evidence="1" type="ORF">PV399_43030</name>
</gene>
<dbReference type="GO" id="GO:0005524">
    <property type="term" value="F:ATP binding"/>
    <property type="evidence" value="ECO:0007669"/>
    <property type="project" value="UniProtKB-KW"/>
</dbReference>
<evidence type="ECO:0000313" key="2">
    <source>
        <dbReference type="Proteomes" id="UP001282288"/>
    </source>
</evidence>
<sequence>MTQPRAPRCVLMAGLPGSGKTTLARELERQGFARMCPDEQVWREHGHYGRDFPRGEYRIRERPILDRVATELRTALLDGQDVVVDHGFWTVEERNQWRELGELAGADVVLVYLPGNHDTLWKRIDERNRATYDDPNAMYFSEDDLRRHGSRFVAPGPGESPLVYDGRPATVLTALANGDTPQSTR</sequence>
<name>A0AAP6EKN1_9ACTN</name>
<dbReference type="EMBL" id="JARAWC010000059">
    <property type="protein sequence ID" value="MDX2966437.1"/>
    <property type="molecule type" value="Genomic_DNA"/>
</dbReference>
<proteinExistence type="predicted"/>
<comment type="caution">
    <text evidence="1">The sequence shown here is derived from an EMBL/GenBank/DDBJ whole genome shotgun (WGS) entry which is preliminary data.</text>
</comment>
<reference evidence="1" key="1">
    <citation type="journal article" date="2023" name="Microb. Genom.">
        <title>Mesoterricola silvestris gen. nov., sp. nov., Mesoterricola sediminis sp. nov., Geothrix oryzae sp. nov., Geothrix edaphica sp. nov., Geothrix rubra sp. nov., and Geothrix limicola sp. nov., six novel members of Acidobacteriota isolated from soils.</title>
        <authorList>
            <person name="Weisberg A.J."/>
            <person name="Pearce E."/>
            <person name="Kramer C.G."/>
            <person name="Chang J.H."/>
            <person name="Clarke C.R."/>
        </authorList>
    </citation>
    <scope>NUCLEOTIDE SEQUENCE</scope>
    <source>
        <strain evidence="1">NRRL_B-16521</strain>
    </source>
</reference>
<dbReference type="InterPro" id="IPR027417">
    <property type="entry name" value="P-loop_NTPase"/>
</dbReference>
<keyword evidence="1" id="KW-0547">Nucleotide-binding</keyword>
<accession>A0AAP6EKN1</accession>